<feature type="active site" description="Proton donor; for dehydratase activity" evidence="9">
    <location>
        <position position="1119"/>
    </location>
</feature>
<sequence>MADNADNDKLFDYLKRVTADLQKTRQRLAEVQDAEQEPIAIVGMSCRFPGGIESPEQLWQLVAEGGDAMTPFPADRGWGIASGGDEDASPVGGFVHDATTFDAGFFEISPREALAMDPQQRMLLEAAWEGLERAGIDPASMRGSRTGVFAGASSSAYGLGLSELPEGVEGYLMTGSSTSVVSGRVSYALGLEGPAVTVDTACSSSLVALHLAVQALRRDECSMALAAGVTVMVLPGVFAEFSRQGGLAGNGRCKAFADSADGTGWSEGVGLLVLEKLSDARRNGHKVLAVVRGSAVNQDGASNGLTAPNGPAQQRVIRDALTSARLSPADVDAVEAHGTGTKLGDPIEAQALIATYGQDRPEGRPLWLGSVKSNIGHSQQAAGVSGLIKMVMAMQHGVLPQTLHIDRPTSQVDWSAGEVELLTEARPWPESGRPRRAGVSSFGVSGTNAHVIIEQAPEAEEPAPATAAPARPAGVVPWLLSAKSAAALKAQAQRLLDALAADSSPLDVAFSLATTRTALEHRAVVVGDDRDALLRGLAAVAEGTPASGVVSGLARDTGQLAVLFSGQGSQRAGMGRELYETFPVFAEALDAVCAEFDRVLDRPLREVMFEAGEELDQTGYTQPGLFALEVALYRLVESWGVRPDYVTGHSIGELAAAHVAGVLSLADAATLVAARGRLMQALPTGGAMLAVGADEATVAAHLEGREAQVSIAAVNGPSSVVIAGDEDVVVELGETFAQAGHKTRRLRVSHAFHSPHMDAMLDDFRRVAEGLAYEQPRIPVVSNLTGQTEDVASADYWVRHVRGAVRFSEGVRWLEGQGVSAFLELGPDGVLSGMAQESLSDEPALIAALRKDRPEPEALVTALGRLHTTGSRVDWAAFFTGHDAQPVDLPTYAFQRERYWLDHGRHHVGDVASIGQGTTDHPLLGAAVTLADGDGVLMTGRLSLQSHPWLADHRISGAVLVPGTAFVELAVRAGDEVGCDRVEDLTIEAPLVLSETGGVHIQLTVGAADASGRRTLSVHSRAEDAPADQPWTRNAGGLLAADGRRPAFDLAQWPPADAEPLDADGLYERLTDLGYGYGPVFQGLRAAWRRGEEIFAEVAVPEDQHREAGRFALHPALLDSALHAVGLAELDRGGLPFAWSGVSLYATGASALRVRLAAAGSDGVELSVADASGAPVASIDSLVFRRVTADRLTPVAGSRTDSLYRIDWTALPAADAAGVTERPWALAGTDALAVRGGLAAAGVDVSVHADLAGLADDTEVVLLPVAAPEAGVPAAEAARAATHGVLAFLRDWLADERLADSHLVVLTRGAVTTDAAADADVTDLAGAAVWGLVRSAQSENPGRIVLADLDAEAASAEALPAALATGEPQLALRDGKAYAPRLARTATGSGLVPPAGPWVLDTLGGGTLEGLVLSEAAERAPLAPEEVRVAVRAAGVNFRDVLIALGMYPGATVMGAEAAGVVVETGTEVTGLAVGDRVMGMAGKTFATETVTDHRHLIRMPEGWSFERAASTPIVFLTALFGLRDLAGLGAGQRVLVHAGAGGVGMAAVQLARHLGAEVFATASEGKWDVLRSLGLDDDHIASSRDLEFEEKFLAVTGGEGVDVVLNSLAGEFVDASLRLLPRGGWFLEMGKTDIRDAEAVAAAVPGLRYRAFDLYEAGPEHTQTLLVDLLGLFEQGALTALPLKTWDVRRAREAFRFISQAKHVGKVALTMPRELDPEGTVLLTGATGTLGGVMARHLVAERGVRHLVLLSRRGADAEGAAELEAELTELGAEVRFAACDVADREALAGVLGSLERPLTGVVHTAGVLDDGVISSLTPERIDGVFRPKVDAALNLHELTRDLDLAMFVLFSSAAATVGSAGQGNYAAANAFLDALAQHRRALGLPGQALAWGMWAQRSAMTGDLGEADLARMNRGGFGAHTSAEGAALFDTATTVDAAVLVPMKIDTAALPAEGLPALLRGLVRTPARRTASNAAAGDGASELTRKLAGLSEDDQLEVLVGLVRGHVATVLGYPSSDDVAPERTFQELGFDSLTSVELRNQLNAVTGLRLPATLVFDHPTPNVLARFLRDEALGVVAAEPSAAHPVTGHGTSAADDPIVIVGMSCRYPGGVESPDDLWRLVAAGGDAVSDSPDDRGWPAADDVAGGRGGYVRDVSHFDAGFFGISPREALAMDPQQRLLLEAAWEVFERAGIDPAAMRGTLTGVFAGASSSGYGTGHQQLPEGVEGYVMTGTTTSVVSGRIAYTFGLEGPAVTVDTACSSSLVALHLAAQAIRNGECTMALAGGVTVMSSPGIFTEFDRQGGLSRDGRCKAFGAGADGTGWAEGVGLVLVERLSDARRNGHQVLAVFRGSAVNQDGASNGLTAPNGPSQQRVIRQALANARLVPGDVDVVEAHGTGTTLGDPIEAQALLATYGQDRPEDRPLWLGSVKSNIGHAQAAAGIAGVIKMVMAMRHGVLPRTLHADEPTPEVDWSSGAVSLLTAPTAWPQSGRPYRAAVSAFGVSGTNAHAILEAAPAAEEPEGPAESGPALAPVPWVLSARTPQALAAQAERLHRHLAALPGADAAGIGHALATTRSVLEHRAAVVGHDTEELLSGLAALAEGTQAPHAVTAEPRTAGKLAVLFTGQGSQRAAMGRELHAAFPVFADALDAACAELDQHLERPLKEVLFAADGTAEAELLHRTDFTQAALFAVEVALFRLVEAHGVKPHYLMGHSIGELSAAHVAGVLSLADAAALVAARGRLMQALPTGGVMIALQASEDEVLPTLFGREHQLSVAAVNGPTSTVIAGDEAAAEEVADHWRAQGRKVKRLRVSHAFHSPRMEPMLADFARVAEGLTFNAPQIPVVSNVTGRVEDVASADYWVRHVRQAVRFLDGMHRLAEQGVTTYLELGPDGVLTGLGQDCLPDAADALFVPALRAGRAEPLSLATAVARLHVHGVPVDLTAAFAGRRHRRVELPTYAFQRRSFWLAPAGQGAGDVSSAGLDAAHHPLLAAATELPDGGGVLFTGLLSRRTHPWLADHVVSGLALVPGTAFVELAVLAGDRVGCDRIDELMLEAPLVLPEKGGVRLRVVVAEADDSGRRALSVHSRPEDAAGDEPWLRNASGLLAPGSAEPAFAFEAWPPADATAVDTTGLYTGLAEAGLAYGPAFQGLRAAWRRGDEVFAEVALPEAQRESAGTFGLHPALLDAALHAAGLTGGEDDGQAGLPFAWSGCPCTPPAPRR</sequence>
<keyword evidence="8" id="KW-0012">Acyltransferase</keyword>
<dbReference type="InterPro" id="IPR055123">
    <property type="entry name" value="SpnB-like_Rossmann"/>
</dbReference>
<dbReference type="InterPro" id="IPR001227">
    <property type="entry name" value="Ac_transferase_dom_sf"/>
</dbReference>
<keyword evidence="6" id="KW-0045">Antibiotic biosynthesis</keyword>
<dbReference type="PROSITE" id="PS01162">
    <property type="entry name" value="QOR_ZETA_CRYSTAL"/>
    <property type="match status" value="1"/>
</dbReference>
<dbReference type="Pfam" id="PF02801">
    <property type="entry name" value="Ketoacyl-synt_C"/>
    <property type="match status" value="2"/>
</dbReference>
<name>A0A2G1XL22_STRCJ</name>
<feature type="domain" description="Carrier" evidence="10">
    <location>
        <begin position="1998"/>
        <end position="2073"/>
    </location>
</feature>
<dbReference type="InterPro" id="IPR032821">
    <property type="entry name" value="PKS_assoc"/>
</dbReference>
<feature type="region of interest" description="N-terminal hotdog fold" evidence="9">
    <location>
        <begin position="921"/>
        <end position="1046"/>
    </location>
</feature>
<feature type="domain" description="Ketosynthase family 3 (KS3)" evidence="11">
    <location>
        <begin position="2096"/>
        <end position="2512"/>
    </location>
</feature>
<dbReference type="InterPro" id="IPR018201">
    <property type="entry name" value="Ketoacyl_synth_AS"/>
</dbReference>
<comment type="pathway">
    <text evidence="2">Antibiotic biosynthesis.</text>
</comment>
<dbReference type="InterPro" id="IPR036291">
    <property type="entry name" value="NAD(P)-bd_dom_sf"/>
</dbReference>
<evidence type="ECO:0000259" key="12">
    <source>
        <dbReference type="PROSITE" id="PS52019"/>
    </source>
</evidence>
<comment type="caution">
    <text evidence="13">The sequence shown here is derived from an EMBL/GenBank/DDBJ whole genome shotgun (WGS) entry which is preliminary data.</text>
</comment>
<dbReference type="Pfam" id="PF08240">
    <property type="entry name" value="ADH_N"/>
    <property type="match status" value="1"/>
</dbReference>
<dbReference type="SMART" id="SM00829">
    <property type="entry name" value="PKS_ER"/>
    <property type="match status" value="1"/>
</dbReference>
<dbReference type="InterPro" id="IPR020843">
    <property type="entry name" value="ER"/>
</dbReference>
<dbReference type="PROSITE" id="PS00012">
    <property type="entry name" value="PHOSPHOPANTETHEINE"/>
    <property type="match status" value="1"/>
</dbReference>
<keyword evidence="14" id="KW-1185">Reference proteome</keyword>
<dbReference type="SMART" id="SM01294">
    <property type="entry name" value="PKS_PP_betabranch"/>
    <property type="match status" value="1"/>
</dbReference>
<dbReference type="Proteomes" id="UP000222531">
    <property type="component" value="Unassembled WGS sequence"/>
</dbReference>
<comment type="cofactor">
    <cofactor evidence="1">
        <name>pantetheine 4'-phosphate</name>
        <dbReference type="ChEBI" id="CHEBI:47942"/>
    </cofactor>
</comment>
<dbReference type="Gene3D" id="3.40.47.10">
    <property type="match status" value="2"/>
</dbReference>
<evidence type="ECO:0000256" key="2">
    <source>
        <dbReference type="ARBA" id="ARBA00004792"/>
    </source>
</evidence>
<dbReference type="SMART" id="SM00827">
    <property type="entry name" value="PKS_AT"/>
    <property type="match status" value="2"/>
</dbReference>
<feature type="active site" description="Proton acceptor; for dehydratase activity" evidence="9">
    <location>
        <position position="953"/>
    </location>
</feature>
<gene>
    <name evidence="13" type="ORF">BLA24_12235</name>
</gene>
<dbReference type="InterPro" id="IPR042104">
    <property type="entry name" value="PKS_dehydratase_sf"/>
</dbReference>
<dbReference type="GO" id="GO:0016491">
    <property type="term" value="F:oxidoreductase activity"/>
    <property type="evidence" value="ECO:0007669"/>
    <property type="project" value="InterPro"/>
</dbReference>
<dbReference type="PROSITE" id="PS00606">
    <property type="entry name" value="KS3_1"/>
    <property type="match status" value="2"/>
</dbReference>
<protein>
    <submittedName>
        <fullName evidence="13">Uncharacterized protein</fullName>
    </submittedName>
</protein>
<dbReference type="FunFam" id="3.40.47.10:FF:000019">
    <property type="entry name" value="Polyketide synthase type I"/>
    <property type="match status" value="2"/>
</dbReference>
<dbReference type="InterPro" id="IPR015083">
    <property type="entry name" value="NorB/c/GfsB-D-like_docking"/>
</dbReference>
<dbReference type="InterPro" id="IPR016036">
    <property type="entry name" value="Malonyl_transacylase_ACP-bd"/>
</dbReference>
<dbReference type="SUPFAM" id="SSF53901">
    <property type="entry name" value="Thiolase-like"/>
    <property type="match status" value="2"/>
</dbReference>
<evidence type="ECO:0000313" key="13">
    <source>
        <dbReference type="EMBL" id="PHQ51839.1"/>
    </source>
</evidence>
<dbReference type="Pfam" id="PF21089">
    <property type="entry name" value="PKS_DH_N"/>
    <property type="match status" value="2"/>
</dbReference>
<feature type="domain" description="PKS/mFAS DH" evidence="12">
    <location>
        <begin position="2986"/>
        <end position="3219"/>
    </location>
</feature>
<dbReference type="SMART" id="SM00826">
    <property type="entry name" value="PKS_DH"/>
    <property type="match status" value="2"/>
</dbReference>
<dbReference type="Gene3D" id="3.10.129.110">
    <property type="entry name" value="Polyketide synthase dehydratase"/>
    <property type="match status" value="2"/>
</dbReference>
<dbReference type="InterPro" id="IPR013154">
    <property type="entry name" value="ADH-like_N"/>
</dbReference>
<dbReference type="PROSITE" id="PS52004">
    <property type="entry name" value="KS3_2"/>
    <property type="match status" value="2"/>
</dbReference>
<dbReference type="Pfam" id="PF00550">
    <property type="entry name" value="PP-binding"/>
    <property type="match status" value="1"/>
</dbReference>
<keyword evidence="3" id="KW-0596">Phosphopantetheine</keyword>
<dbReference type="InterPro" id="IPR050091">
    <property type="entry name" value="PKS_NRPS_Biosynth_Enz"/>
</dbReference>
<evidence type="ECO:0000256" key="6">
    <source>
        <dbReference type="ARBA" id="ARBA00023194"/>
    </source>
</evidence>
<dbReference type="GO" id="GO:0004312">
    <property type="term" value="F:fatty acid synthase activity"/>
    <property type="evidence" value="ECO:0007669"/>
    <property type="project" value="TreeGrafter"/>
</dbReference>
<evidence type="ECO:0000256" key="9">
    <source>
        <dbReference type="PROSITE-ProRule" id="PRU01363"/>
    </source>
</evidence>
<dbReference type="GO" id="GO:0033068">
    <property type="term" value="P:macrolide biosynthetic process"/>
    <property type="evidence" value="ECO:0007669"/>
    <property type="project" value="UniProtKB-ARBA"/>
</dbReference>
<evidence type="ECO:0000259" key="11">
    <source>
        <dbReference type="PROSITE" id="PS52004"/>
    </source>
</evidence>
<dbReference type="PANTHER" id="PTHR43775">
    <property type="entry name" value="FATTY ACID SYNTHASE"/>
    <property type="match status" value="1"/>
</dbReference>
<feature type="active site" description="Proton acceptor; for dehydratase activity" evidence="9">
    <location>
        <position position="3018"/>
    </location>
</feature>
<proteinExistence type="predicted"/>
<dbReference type="SUPFAM" id="SSF51735">
    <property type="entry name" value="NAD(P)-binding Rossmann-fold domains"/>
    <property type="match status" value="3"/>
</dbReference>
<reference evidence="13 14" key="1">
    <citation type="journal article" date="2017" name="Biochemistry">
        <title>Identification of the Biosynthetic Pathway for the Antibiotic Bicyclomycin.</title>
        <authorList>
            <person name="Patteson J."/>
            <person name="Cai W."/>
            <person name="Johnson R.A."/>
            <person name="Santa Maria K."/>
            <person name="Li B."/>
        </authorList>
    </citation>
    <scope>NUCLEOTIDE SEQUENCE [LARGE SCALE GENOMIC DNA]</scope>
    <source>
        <strain evidence="13 14">ATCC 21532</strain>
    </source>
</reference>
<dbReference type="SUPFAM" id="SSF50129">
    <property type="entry name" value="GroES-like"/>
    <property type="match status" value="1"/>
</dbReference>
<dbReference type="GO" id="GO:0031177">
    <property type="term" value="F:phosphopantetheine binding"/>
    <property type="evidence" value="ECO:0007669"/>
    <property type="project" value="InterPro"/>
</dbReference>
<evidence type="ECO:0000259" key="10">
    <source>
        <dbReference type="PROSITE" id="PS50075"/>
    </source>
</evidence>
<dbReference type="SMART" id="SM00822">
    <property type="entry name" value="PKS_KR"/>
    <property type="match status" value="1"/>
</dbReference>
<dbReference type="Gene3D" id="3.40.366.10">
    <property type="entry name" value="Malonyl-Coenzyme A Acyl Carrier Protein, domain 2"/>
    <property type="match status" value="2"/>
</dbReference>
<dbReference type="FunFam" id="3.40.366.10:FF:000002">
    <property type="entry name" value="Probable polyketide synthase 2"/>
    <property type="match status" value="2"/>
</dbReference>
<dbReference type="GO" id="GO:0006633">
    <property type="term" value="P:fatty acid biosynthetic process"/>
    <property type="evidence" value="ECO:0007669"/>
    <property type="project" value="InterPro"/>
</dbReference>
<dbReference type="Pfam" id="PF00109">
    <property type="entry name" value="ketoacyl-synt"/>
    <property type="match status" value="2"/>
</dbReference>
<dbReference type="InterPro" id="IPR014043">
    <property type="entry name" value="Acyl_transferase_dom"/>
</dbReference>
<dbReference type="InterPro" id="IPR020806">
    <property type="entry name" value="PKS_PP-bd"/>
</dbReference>
<evidence type="ECO:0000256" key="5">
    <source>
        <dbReference type="ARBA" id="ARBA00022679"/>
    </source>
</evidence>
<dbReference type="PANTHER" id="PTHR43775:SF51">
    <property type="entry name" value="INACTIVE PHENOLPHTHIOCEROL SYNTHESIS POLYKETIDE SYNTHASE TYPE I PKS1-RELATED"/>
    <property type="match status" value="1"/>
</dbReference>
<evidence type="ECO:0000256" key="3">
    <source>
        <dbReference type="ARBA" id="ARBA00022450"/>
    </source>
</evidence>
<dbReference type="CDD" id="cd08956">
    <property type="entry name" value="KR_3_FAS_SDR_x"/>
    <property type="match status" value="1"/>
</dbReference>
<evidence type="ECO:0000256" key="1">
    <source>
        <dbReference type="ARBA" id="ARBA00001957"/>
    </source>
</evidence>
<dbReference type="Pfam" id="PF08990">
    <property type="entry name" value="Docking"/>
    <property type="match status" value="1"/>
</dbReference>
<dbReference type="InterPro" id="IPR011032">
    <property type="entry name" value="GroES-like_sf"/>
</dbReference>
<keyword evidence="4" id="KW-0597">Phosphoprotein</keyword>
<evidence type="ECO:0000256" key="7">
    <source>
        <dbReference type="ARBA" id="ARBA00023268"/>
    </source>
</evidence>
<dbReference type="InterPro" id="IPR049551">
    <property type="entry name" value="PKS_DH_C"/>
</dbReference>
<dbReference type="InterPro" id="IPR049552">
    <property type="entry name" value="PKS_DH_N"/>
</dbReference>
<dbReference type="Gene3D" id="1.10.1200.10">
    <property type="entry name" value="ACP-like"/>
    <property type="match status" value="1"/>
</dbReference>
<dbReference type="Pfam" id="PF08659">
    <property type="entry name" value="KR"/>
    <property type="match status" value="1"/>
</dbReference>
<dbReference type="InterPro" id="IPR014031">
    <property type="entry name" value="Ketoacyl_synth_C"/>
</dbReference>
<dbReference type="SMART" id="SM00825">
    <property type="entry name" value="PKS_KS"/>
    <property type="match status" value="2"/>
</dbReference>
<dbReference type="InterPro" id="IPR009081">
    <property type="entry name" value="PP-bd_ACP"/>
</dbReference>
<dbReference type="InterPro" id="IPR057326">
    <property type="entry name" value="KR_dom"/>
</dbReference>
<evidence type="ECO:0000313" key="14">
    <source>
        <dbReference type="Proteomes" id="UP000222531"/>
    </source>
</evidence>
<dbReference type="Gene3D" id="3.40.50.720">
    <property type="entry name" value="NAD(P)-binding Rossmann-like Domain"/>
    <property type="match status" value="1"/>
</dbReference>
<dbReference type="FunFam" id="3.90.180.10:FF:000032">
    <property type="entry name" value="Probable polyketide synthase pks1"/>
    <property type="match status" value="1"/>
</dbReference>
<dbReference type="InterPro" id="IPR036736">
    <property type="entry name" value="ACP-like_sf"/>
</dbReference>
<dbReference type="SUPFAM" id="SSF55048">
    <property type="entry name" value="Probable ACP-binding domain of malonyl-CoA ACP transacylase"/>
    <property type="match status" value="2"/>
</dbReference>
<dbReference type="Pfam" id="PF14765">
    <property type="entry name" value="PS-DH"/>
    <property type="match status" value="2"/>
</dbReference>
<dbReference type="SMART" id="SM00823">
    <property type="entry name" value="PKS_PP"/>
    <property type="match status" value="1"/>
</dbReference>
<feature type="region of interest" description="N-terminal hotdog fold" evidence="9">
    <location>
        <begin position="2986"/>
        <end position="3111"/>
    </location>
</feature>
<dbReference type="InterPro" id="IPR006162">
    <property type="entry name" value="Ppantetheine_attach_site"/>
</dbReference>
<dbReference type="PROSITE" id="PS52019">
    <property type="entry name" value="PKS_MFAS_DH"/>
    <property type="match status" value="2"/>
</dbReference>
<dbReference type="Gene3D" id="3.30.70.3290">
    <property type="match status" value="2"/>
</dbReference>
<dbReference type="InterPro" id="IPR020807">
    <property type="entry name" value="PKS_DH"/>
</dbReference>
<dbReference type="Pfam" id="PF00698">
    <property type="entry name" value="Acyl_transf_1"/>
    <property type="match status" value="2"/>
</dbReference>
<dbReference type="Pfam" id="PF22953">
    <property type="entry name" value="SpnB_Rossmann"/>
    <property type="match status" value="1"/>
</dbReference>
<dbReference type="Gene3D" id="3.40.50.11460">
    <property type="match status" value="1"/>
</dbReference>
<dbReference type="SUPFAM" id="SSF52151">
    <property type="entry name" value="FabD/lysophospholipase-like"/>
    <property type="match status" value="2"/>
</dbReference>
<feature type="region of interest" description="C-terminal hotdog fold" evidence="9">
    <location>
        <begin position="1058"/>
        <end position="1193"/>
    </location>
</feature>
<dbReference type="FunFam" id="3.40.50.720:FF:000209">
    <property type="entry name" value="Polyketide synthase Pks12"/>
    <property type="match status" value="1"/>
</dbReference>
<feature type="domain" description="PKS/mFAS DH" evidence="12">
    <location>
        <begin position="921"/>
        <end position="1193"/>
    </location>
</feature>
<dbReference type="Gene3D" id="3.90.180.10">
    <property type="entry name" value="Medium-chain alcohol dehydrogenases, catalytic domain"/>
    <property type="match status" value="1"/>
</dbReference>
<feature type="domain" description="Ketosynthase family 3 (KS3)" evidence="11">
    <location>
        <begin position="36"/>
        <end position="455"/>
    </location>
</feature>
<evidence type="ECO:0000256" key="4">
    <source>
        <dbReference type="ARBA" id="ARBA00022553"/>
    </source>
</evidence>
<dbReference type="InterPro" id="IPR014030">
    <property type="entry name" value="Ketoacyl_synth_N"/>
</dbReference>
<dbReference type="InterPro" id="IPR049900">
    <property type="entry name" value="PKS_mFAS_DH"/>
</dbReference>
<dbReference type="InterPro" id="IPR016039">
    <property type="entry name" value="Thiolase-like"/>
</dbReference>
<keyword evidence="5" id="KW-0808">Transferase</keyword>
<keyword evidence="7" id="KW-0511">Multifunctional enzyme</keyword>
<dbReference type="EMBL" id="NHZO01000136">
    <property type="protein sequence ID" value="PHQ51839.1"/>
    <property type="molecule type" value="Genomic_DNA"/>
</dbReference>
<dbReference type="FunFam" id="1.10.1200.10:FF:000007">
    <property type="entry name" value="Probable polyketide synthase pks17"/>
    <property type="match status" value="1"/>
</dbReference>
<dbReference type="InterPro" id="IPR016035">
    <property type="entry name" value="Acyl_Trfase/lysoPLipase"/>
</dbReference>
<feature type="region of interest" description="C-terminal hotdog fold" evidence="9">
    <location>
        <begin position="3123"/>
        <end position="3219"/>
    </location>
</feature>
<dbReference type="InterPro" id="IPR020841">
    <property type="entry name" value="PKS_Beta-ketoAc_synthase_dom"/>
</dbReference>
<dbReference type="GO" id="GO:0008270">
    <property type="term" value="F:zinc ion binding"/>
    <property type="evidence" value="ECO:0007669"/>
    <property type="project" value="InterPro"/>
</dbReference>
<evidence type="ECO:0000256" key="8">
    <source>
        <dbReference type="ARBA" id="ARBA00023315"/>
    </source>
</evidence>
<dbReference type="InterPro" id="IPR002364">
    <property type="entry name" value="Quin_OxRdtase/zeta-crystal_CS"/>
</dbReference>
<dbReference type="CDD" id="cd00833">
    <property type="entry name" value="PKS"/>
    <property type="match status" value="2"/>
</dbReference>
<dbReference type="CDD" id="cd05195">
    <property type="entry name" value="enoyl_red"/>
    <property type="match status" value="1"/>
</dbReference>
<dbReference type="SUPFAM" id="SSF47336">
    <property type="entry name" value="ACP-like"/>
    <property type="match status" value="1"/>
</dbReference>
<dbReference type="Pfam" id="PF16197">
    <property type="entry name" value="KAsynt_C_assoc"/>
    <property type="match status" value="2"/>
</dbReference>
<feature type="active site" description="Proton donor; for dehydratase activity" evidence="9">
    <location>
        <position position="3184"/>
    </location>
</feature>
<dbReference type="PROSITE" id="PS50075">
    <property type="entry name" value="CARRIER"/>
    <property type="match status" value="1"/>
</dbReference>
<dbReference type="Pfam" id="PF13602">
    <property type="entry name" value="ADH_zinc_N_2"/>
    <property type="match status" value="1"/>
</dbReference>
<dbReference type="GO" id="GO:0004315">
    <property type="term" value="F:3-oxoacyl-[acyl-carrier-protein] synthase activity"/>
    <property type="evidence" value="ECO:0007669"/>
    <property type="project" value="InterPro"/>
</dbReference>
<accession>A0A2G1XL22</accession>
<organism evidence="13 14">
    <name type="scientific">Streptomyces cinnamoneus</name>
    <name type="common">Streptoverticillium cinnamoneum</name>
    <dbReference type="NCBI Taxonomy" id="53446"/>
    <lineage>
        <taxon>Bacteria</taxon>
        <taxon>Bacillati</taxon>
        <taxon>Actinomycetota</taxon>
        <taxon>Actinomycetes</taxon>
        <taxon>Kitasatosporales</taxon>
        <taxon>Streptomycetaceae</taxon>
        <taxon>Streptomyces</taxon>
        <taxon>Streptomyces cinnamoneus group</taxon>
    </lineage>
</organism>
<dbReference type="InterPro" id="IPR013968">
    <property type="entry name" value="PKS_KR"/>
</dbReference>